<gene>
    <name evidence="1" type="ORF">MOZ64_09765</name>
</gene>
<dbReference type="Proteomes" id="UP001285244">
    <property type="component" value="Unassembled WGS sequence"/>
</dbReference>
<name>A0ABU4WNG9_9FIRM</name>
<dbReference type="RefSeq" id="WP_320326367.1">
    <property type="nucleotide sequence ID" value="NZ_JALBUS010000018.1"/>
</dbReference>
<proteinExistence type="predicted"/>
<dbReference type="EMBL" id="JALBUS010000018">
    <property type="protein sequence ID" value="MDX8418117.1"/>
    <property type="molecule type" value="Genomic_DNA"/>
</dbReference>
<reference evidence="1 2" key="1">
    <citation type="submission" date="2022-03" db="EMBL/GenBank/DDBJ databases">
        <title>Novel taxa within the pig intestine.</title>
        <authorList>
            <person name="Wylensek D."/>
            <person name="Bishof K."/>
            <person name="Afrizal A."/>
            <person name="Clavel T."/>
        </authorList>
    </citation>
    <scope>NUCLEOTIDE SEQUENCE [LARGE SCALE GENOMIC DNA]</scope>
    <source>
        <strain evidence="1 2">Cla-KB-P134</strain>
    </source>
</reference>
<comment type="caution">
    <text evidence="1">The sequence shown here is derived from an EMBL/GenBank/DDBJ whole genome shotgun (WGS) entry which is preliminary data.</text>
</comment>
<protein>
    <recommendedName>
        <fullName evidence="3">DUF523 domain-containing protein</fullName>
    </recommendedName>
</protein>
<evidence type="ECO:0000313" key="1">
    <source>
        <dbReference type="EMBL" id="MDX8418117.1"/>
    </source>
</evidence>
<accession>A0ABU4WNG9</accession>
<keyword evidence="2" id="KW-1185">Reference proteome</keyword>
<organism evidence="1 2">
    <name type="scientific">Absicoccus intestinalis</name>
    <dbReference type="NCBI Taxonomy" id="2926319"/>
    <lineage>
        <taxon>Bacteria</taxon>
        <taxon>Bacillati</taxon>
        <taxon>Bacillota</taxon>
        <taxon>Erysipelotrichia</taxon>
        <taxon>Erysipelotrichales</taxon>
        <taxon>Erysipelotrichaceae</taxon>
        <taxon>Absicoccus</taxon>
    </lineage>
</organism>
<dbReference type="InterPro" id="IPR054648">
    <property type="entry name" value="TudS-rel"/>
</dbReference>
<evidence type="ECO:0008006" key="3">
    <source>
        <dbReference type="Google" id="ProtNLM"/>
    </source>
</evidence>
<evidence type="ECO:0000313" key="2">
    <source>
        <dbReference type="Proteomes" id="UP001285244"/>
    </source>
</evidence>
<sequence length="184" mass="21195">MKKILFVSHCILNTASKVVMDDRVSLRQEEEVRLSFLKKALEQGVQFIQLPCPEFTLYGCKRWGHVSNQFDNPFFRKHCQELLYPYILQAKEYLNDKRKYQVLGFVGIDGSPSCGVKYTCSGQWGGSYQDGNTWAKKVSTVKLVKKEGIYMQALKQLLKEEDLSLPVIGLYAPEKERLFALLDE</sequence>
<dbReference type="NCBIfam" id="NF045597">
    <property type="entry name" value="TudS_rel_CD3072"/>
    <property type="match status" value="1"/>
</dbReference>